<feature type="region of interest" description="Disordered" evidence="1">
    <location>
        <begin position="1"/>
        <end position="110"/>
    </location>
</feature>
<name>A0A6G1FWA0_9PEZI</name>
<reference evidence="4" key="2">
    <citation type="submission" date="2020-04" db="EMBL/GenBank/DDBJ databases">
        <authorList>
            <consortium name="NCBI Genome Project"/>
        </authorList>
    </citation>
    <scope>NUCLEOTIDE SEQUENCE</scope>
    <source>
        <strain evidence="4">CBS 781.70</strain>
    </source>
</reference>
<feature type="compositionally biased region" description="Acidic residues" evidence="1">
    <location>
        <begin position="95"/>
        <end position="107"/>
    </location>
</feature>
<dbReference type="GeneID" id="54422769"/>
<evidence type="ECO:0000313" key="4">
    <source>
        <dbReference type="RefSeq" id="XP_033531748.1"/>
    </source>
</evidence>
<protein>
    <submittedName>
        <fullName evidence="2 4">Uncharacterized protein</fullName>
    </submittedName>
</protein>
<organism evidence="2">
    <name type="scientific">Eremomyces bilateralis CBS 781.70</name>
    <dbReference type="NCBI Taxonomy" id="1392243"/>
    <lineage>
        <taxon>Eukaryota</taxon>
        <taxon>Fungi</taxon>
        <taxon>Dikarya</taxon>
        <taxon>Ascomycota</taxon>
        <taxon>Pezizomycotina</taxon>
        <taxon>Dothideomycetes</taxon>
        <taxon>Dothideomycetes incertae sedis</taxon>
        <taxon>Eremomycetales</taxon>
        <taxon>Eremomycetaceae</taxon>
        <taxon>Eremomyces</taxon>
    </lineage>
</organism>
<evidence type="ECO:0000313" key="3">
    <source>
        <dbReference type="Proteomes" id="UP000504638"/>
    </source>
</evidence>
<feature type="compositionally biased region" description="Polar residues" evidence="1">
    <location>
        <begin position="9"/>
        <end position="26"/>
    </location>
</feature>
<proteinExistence type="predicted"/>
<sequence>MAMFIPYQPSRSAVPTASSSQTSTARGQGRCPTKSRRVRFGSIEIVDLRDDSDGEDCPARQPATASPVRGHYSAAAARASTQNINQAAQGTSGGAEDDESSGSDGDDLPTLQELFSMSQGTISTDRSDCVQRVASPAHQEDTENGILERDRAPGHEDIAAGTASPALIVPANIEAVDGKASSDDCARSPTTELSESLRCIHAKL</sequence>
<keyword evidence="3" id="KW-1185">Reference proteome</keyword>
<dbReference type="Proteomes" id="UP000504638">
    <property type="component" value="Unplaced"/>
</dbReference>
<evidence type="ECO:0000313" key="2">
    <source>
        <dbReference type="EMBL" id="KAF1810117.1"/>
    </source>
</evidence>
<dbReference type="RefSeq" id="XP_033531748.1">
    <property type="nucleotide sequence ID" value="XM_033682199.1"/>
</dbReference>
<accession>A0A6G1FWA0</accession>
<dbReference type="EMBL" id="ML975168">
    <property type="protein sequence ID" value="KAF1810117.1"/>
    <property type="molecule type" value="Genomic_DNA"/>
</dbReference>
<dbReference type="AlphaFoldDB" id="A0A6G1FWA0"/>
<gene>
    <name evidence="2 4" type="ORF">P152DRAFT_493427</name>
</gene>
<reference evidence="2 4" key="1">
    <citation type="submission" date="2020-01" db="EMBL/GenBank/DDBJ databases">
        <authorList>
            <consortium name="DOE Joint Genome Institute"/>
            <person name="Haridas S."/>
            <person name="Albert R."/>
            <person name="Binder M."/>
            <person name="Bloem J."/>
            <person name="Labutti K."/>
            <person name="Salamov A."/>
            <person name="Andreopoulos B."/>
            <person name="Baker S.E."/>
            <person name="Barry K."/>
            <person name="Bills G."/>
            <person name="Bluhm B.H."/>
            <person name="Cannon C."/>
            <person name="Castanera R."/>
            <person name="Culley D.E."/>
            <person name="Daum C."/>
            <person name="Ezra D."/>
            <person name="Gonzalez J.B."/>
            <person name="Henrissat B."/>
            <person name="Kuo A."/>
            <person name="Liang C."/>
            <person name="Lipzen A."/>
            <person name="Lutzoni F."/>
            <person name="Magnuson J."/>
            <person name="Mondo S."/>
            <person name="Nolan M."/>
            <person name="Ohm R."/>
            <person name="Pangilinan J."/>
            <person name="Park H.-J."/>
            <person name="Ramirez L."/>
            <person name="Alfaro M."/>
            <person name="Sun H."/>
            <person name="Tritt A."/>
            <person name="Yoshinaga Y."/>
            <person name="Zwiers L.-H."/>
            <person name="Turgeon B.G."/>
            <person name="Goodwin S.B."/>
            <person name="Spatafora J.W."/>
            <person name="Crous P.W."/>
            <person name="Grigoriev I.V."/>
        </authorList>
    </citation>
    <scope>NUCLEOTIDE SEQUENCE</scope>
    <source>
        <strain evidence="2 4">CBS 781.70</strain>
    </source>
</reference>
<reference evidence="4" key="3">
    <citation type="submission" date="2025-04" db="UniProtKB">
        <authorList>
            <consortium name="RefSeq"/>
        </authorList>
    </citation>
    <scope>IDENTIFICATION</scope>
    <source>
        <strain evidence="4">CBS 781.70</strain>
    </source>
</reference>
<feature type="compositionally biased region" description="Polar residues" evidence="1">
    <location>
        <begin position="79"/>
        <end position="90"/>
    </location>
</feature>
<evidence type="ECO:0000256" key="1">
    <source>
        <dbReference type="SAM" id="MobiDB-lite"/>
    </source>
</evidence>